<keyword evidence="2" id="KW-1133">Transmembrane helix</keyword>
<dbReference type="Proteomes" id="UP001263371">
    <property type="component" value="Unassembled WGS sequence"/>
</dbReference>
<dbReference type="EMBL" id="JAWDIS010000001">
    <property type="protein sequence ID" value="MDU0366422.1"/>
    <property type="molecule type" value="Genomic_DNA"/>
</dbReference>
<organism evidence="3 4">
    <name type="scientific">Microbacterium galbum</name>
    <dbReference type="NCBI Taxonomy" id="3075994"/>
    <lineage>
        <taxon>Bacteria</taxon>
        <taxon>Bacillati</taxon>
        <taxon>Actinomycetota</taxon>
        <taxon>Actinomycetes</taxon>
        <taxon>Micrococcales</taxon>
        <taxon>Microbacteriaceae</taxon>
        <taxon>Microbacterium</taxon>
    </lineage>
</organism>
<name>A0ABU3T4X4_9MICO</name>
<gene>
    <name evidence="3" type="ORF">RWH45_04280</name>
</gene>
<keyword evidence="2" id="KW-0812">Transmembrane</keyword>
<feature type="compositionally biased region" description="Low complexity" evidence="1">
    <location>
        <begin position="29"/>
        <end position="40"/>
    </location>
</feature>
<feature type="region of interest" description="Disordered" evidence="1">
    <location>
        <begin position="1"/>
        <end position="104"/>
    </location>
</feature>
<accession>A0ABU3T4X4</accession>
<dbReference type="RefSeq" id="WP_315993650.1">
    <property type="nucleotide sequence ID" value="NZ_JAWDIS010000001.1"/>
</dbReference>
<feature type="compositionally biased region" description="Low complexity" evidence="1">
    <location>
        <begin position="88"/>
        <end position="98"/>
    </location>
</feature>
<comment type="caution">
    <text evidence="3">The sequence shown here is derived from an EMBL/GenBank/DDBJ whole genome shotgun (WGS) entry which is preliminary data.</text>
</comment>
<evidence type="ECO:0000256" key="2">
    <source>
        <dbReference type="SAM" id="Phobius"/>
    </source>
</evidence>
<feature type="compositionally biased region" description="Basic and acidic residues" evidence="1">
    <location>
        <begin position="152"/>
        <end position="165"/>
    </location>
</feature>
<evidence type="ECO:0000313" key="3">
    <source>
        <dbReference type="EMBL" id="MDU0366422.1"/>
    </source>
</evidence>
<proteinExistence type="predicted"/>
<protein>
    <submittedName>
        <fullName evidence="3">Uncharacterized protein</fullName>
    </submittedName>
</protein>
<keyword evidence="2" id="KW-0472">Membrane</keyword>
<keyword evidence="4" id="KW-1185">Reference proteome</keyword>
<evidence type="ECO:0000313" key="4">
    <source>
        <dbReference type="Proteomes" id="UP001263371"/>
    </source>
</evidence>
<feature type="compositionally biased region" description="Basic and acidic residues" evidence="1">
    <location>
        <begin position="125"/>
        <end position="138"/>
    </location>
</feature>
<evidence type="ECO:0000256" key="1">
    <source>
        <dbReference type="SAM" id="MobiDB-lite"/>
    </source>
</evidence>
<feature type="compositionally biased region" description="Basic and acidic residues" evidence="1">
    <location>
        <begin position="48"/>
        <end position="70"/>
    </location>
</feature>
<sequence>MSGPFDRADDPDEVTLWAGRLRPWPANPPAAADGGSPAAADADDPDDATVRSHADDLDDATVRSDVREPDDATVIARRADAVGEPDDAAAAARGVDAAAQRDEPTAIARRADAVAEPDDETVIARRVDTAADADDRTVVARPAAPEAELDDATVRRAPVQERTARSPELLPVDDTEPGLRARRSSAPAVDESPDDSTRPRRAPDGVGDTQAGARRARRADAADASASRRSADAGPQAVDGAVREARVPAALGREIYDPRVDAPIRVARSVPPARSGLRDDPALVRPRPARRGAWRALLIGTAVVLLLAAGAAAAVLLLG</sequence>
<feature type="region of interest" description="Disordered" evidence="1">
    <location>
        <begin position="125"/>
        <end position="240"/>
    </location>
</feature>
<reference evidence="3 4" key="1">
    <citation type="submission" date="2023-09" db="EMBL/GenBank/DDBJ databases">
        <title>Microbacterium fusihabitans sp. nov., Microbacterium phycihabitans sp. nov., and Microbacterium cervinum sp. nov., isolated from dried seaweeds of beach.</title>
        <authorList>
            <person name="Lee S.D."/>
        </authorList>
    </citation>
    <scope>NUCLEOTIDE SEQUENCE [LARGE SCALE GENOMIC DNA]</scope>
    <source>
        <strain evidence="3 4">KSW4-17</strain>
    </source>
</reference>
<feature type="transmembrane region" description="Helical" evidence="2">
    <location>
        <begin position="296"/>
        <end position="318"/>
    </location>
</feature>